<evidence type="ECO:0000256" key="3">
    <source>
        <dbReference type="ARBA" id="ARBA00022692"/>
    </source>
</evidence>
<feature type="transmembrane region" description="Helical" evidence="6">
    <location>
        <begin position="423"/>
        <end position="445"/>
    </location>
</feature>
<reference evidence="7 8" key="1">
    <citation type="submission" date="2019-09" db="EMBL/GenBank/DDBJ databases">
        <title>Phylogeny of genus Pseudoclavibacter and closely related genus.</title>
        <authorList>
            <person name="Li Y."/>
        </authorList>
    </citation>
    <scope>NUCLEOTIDE SEQUENCE [LARGE SCALE GENOMIC DNA]</scope>
    <source>
        <strain evidence="7 8">THG-MD12</strain>
    </source>
</reference>
<evidence type="ECO:0000256" key="6">
    <source>
        <dbReference type="SAM" id="Phobius"/>
    </source>
</evidence>
<feature type="transmembrane region" description="Helical" evidence="6">
    <location>
        <begin position="28"/>
        <end position="56"/>
    </location>
</feature>
<feature type="transmembrane region" description="Helical" evidence="6">
    <location>
        <begin position="257"/>
        <end position="281"/>
    </location>
</feature>
<dbReference type="GO" id="GO:0005886">
    <property type="term" value="C:plasma membrane"/>
    <property type="evidence" value="ECO:0007669"/>
    <property type="project" value="UniProtKB-SubCell"/>
</dbReference>
<evidence type="ECO:0000313" key="7">
    <source>
        <dbReference type="EMBL" id="KAB1637590.1"/>
    </source>
</evidence>
<sequence length="507" mass="54357">MTNAQPGPITEALATQTPIGKGLAPARLGIWGSTVIGLASTAPLFSLAATLGFVVIAVGEQAPIAFILAFIPMMFTAFAYRELNNELNDCGTVFTWAAKAFGPRTGWMSGWALAVAGILVMANLAEIASVYILLLIGDGSLAENRVVVTLFGALIIAVMTWISMRGIELGEKMQVVLLIIQYAAMAAFVVGCLIGYANGTAPDPTPISIDWFNPLLADGHGMVQAIILALFIYWGWDTCLALTEETKDPKKTPGRAAVLSTVLLLITYVGITIVVMMYAGLGETGTGLANEENADDVFSVLTDLAMGPWGWFLVLAVAVSSLSSSQTTILPTARGTFAMGVYKALPARFAVVSEKSKTPTFSTLLMGIVAILYYVGMSFVSNSVLQDSILSIGLAIAFFYGIASFACIWYFRTSLFSSARNFVYRFLFPLLGGVFMVWAFIQSAIDMANPEYGYTTFFGLGSAFVIGIGSFVIGFILMFVWAAMPGSKDYFEKRTINRHSAILAPED</sequence>
<dbReference type="Proteomes" id="UP000490386">
    <property type="component" value="Unassembled WGS sequence"/>
</dbReference>
<feature type="transmembrane region" description="Helical" evidence="6">
    <location>
        <begin position="146"/>
        <end position="163"/>
    </location>
</feature>
<keyword evidence="4 6" id="KW-1133">Transmembrane helix</keyword>
<dbReference type="Gene3D" id="1.20.1740.10">
    <property type="entry name" value="Amino acid/polyamine transporter I"/>
    <property type="match status" value="1"/>
</dbReference>
<dbReference type="PANTHER" id="PTHR42770">
    <property type="entry name" value="AMINO ACID TRANSPORTER-RELATED"/>
    <property type="match status" value="1"/>
</dbReference>
<evidence type="ECO:0000313" key="8">
    <source>
        <dbReference type="Proteomes" id="UP000490386"/>
    </source>
</evidence>
<comment type="caution">
    <text evidence="7">The sequence shown here is derived from an EMBL/GenBank/DDBJ whole genome shotgun (WGS) entry which is preliminary data.</text>
</comment>
<dbReference type="InterPro" id="IPR002293">
    <property type="entry name" value="AA/rel_permease1"/>
</dbReference>
<dbReference type="PANTHER" id="PTHR42770:SF16">
    <property type="entry name" value="AMINO ACID PERMEASE"/>
    <property type="match status" value="1"/>
</dbReference>
<protein>
    <submittedName>
        <fullName evidence="7">APC family permease</fullName>
    </submittedName>
</protein>
<feature type="transmembrane region" description="Helical" evidence="6">
    <location>
        <begin position="111"/>
        <end position="134"/>
    </location>
</feature>
<name>A0A7J5B140_9MICO</name>
<dbReference type="PIRSF" id="PIRSF006060">
    <property type="entry name" value="AA_transporter"/>
    <property type="match status" value="1"/>
</dbReference>
<keyword evidence="5 6" id="KW-0472">Membrane</keyword>
<dbReference type="OrthoDB" id="138827at2"/>
<feature type="transmembrane region" description="Helical" evidence="6">
    <location>
        <begin position="217"/>
        <end position="236"/>
    </location>
</feature>
<feature type="transmembrane region" description="Helical" evidence="6">
    <location>
        <begin position="388"/>
        <end position="411"/>
    </location>
</feature>
<evidence type="ECO:0000256" key="5">
    <source>
        <dbReference type="ARBA" id="ARBA00023136"/>
    </source>
</evidence>
<keyword evidence="2" id="KW-1003">Cell membrane</keyword>
<proteinExistence type="predicted"/>
<keyword evidence="8" id="KW-1185">Reference proteome</keyword>
<dbReference type="RefSeq" id="WP_151423792.1">
    <property type="nucleotide sequence ID" value="NZ_WBJX01000003.1"/>
</dbReference>
<dbReference type="EMBL" id="WBJX01000003">
    <property type="protein sequence ID" value="KAB1637590.1"/>
    <property type="molecule type" value="Genomic_DNA"/>
</dbReference>
<dbReference type="GO" id="GO:0022857">
    <property type="term" value="F:transmembrane transporter activity"/>
    <property type="evidence" value="ECO:0007669"/>
    <property type="project" value="InterPro"/>
</dbReference>
<feature type="transmembrane region" description="Helical" evidence="6">
    <location>
        <begin position="309"/>
        <end position="330"/>
    </location>
</feature>
<evidence type="ECO:0000256" key="2">
    <source>
        <dbReference type="ARBA" id="ARBA00022475"/>
    </source>
</evidence>
<evidence type="ECO:0000256" key="1">
    <source>
        <dbReference type="ARBA" id="ARBA00004651"/>
    </source>
</evidence>
<dbReference type="AlphaFoldDB" id="A0A7J5B140"/>
<feature type="transmembrane region" description="Helical" evidence="6">
    <location>
        <begin position="457"/>
        <end position="484"/>
    </location>
</feature>
<feature type="transmembrane region" description="Helical" evidence="6">
    <location>
        <begin position="62"/>
        <end position="80"/>
    </location>
</feature>
<comment type="subcellular location">
    <subcellularLocation>
        <location evidence="1">Cell membrane</location>
        <topology evidence="1">Multi-pass membrane protein</topology>
    </subcellularLocation>
</comment>
<evidence type="ECO:0000256" key="4">
    <source>
        <dbReference type="ARBA" id="ARBA00022989"/>
    </source>
</evidence>
<accession>A0A7J5B140</accession>
<feature type="transmembrane region" description="Helical" evidence="6">
    <location>
        <begin position="175"/>
        <end position="197"/>
    </location>
</feature>
<gene>
    <name evidence="7" type="ORF">F8O03_10235</name>
</gene>
<dbReference type="InterPro" id="IPR050367">
    <property type="entry name" value="APC_superfamily"/>
</dbReference>
<feature type="transmembrane region" description="Helical" evidence="6">
    <location>
        <begin position="358"/>
        <end position="376"/>
    </location>
</feature>
<keyword evidence="3 6" id="KW-0812">Transmembrane</keyword>
<dbReference type="Pfam" id="PF13520">
    <property type="entry name" value="AA_permease_2"/>
    <property type="match status" value="1"/>
</dbReference>
<organism evidence="7 8">
    <name type="scientific">Pseudoclavibacter terrae</name>
    <dbReference type="NCBI Taxonomy" id="1530195"/>
    <lineage>
        <taxon>Bacteria</taxon>
        <taxon>Bacillati</taxon>
        <taxon>Actinomycetota</taxon>
        <taxon>Actinomycetes</taxon>
        <taxon>Micrococcales</taxon>
        <taxon>Microbacteriaceae</taxon>
        <taxon>Pseudoclavibacter</taxon>
    </lineage>
</organism>